<protein>
    <submittedName>
        <fullName evidence="4">Uncharacterized protein</fullName>
    </submittedName>
</protein>
<evidence type="ECO:0000313" key="1">
    <source>
        <dbReference type="EMBL" id="PKC15553.1"/>
    </source>
</evidence>
<dbReference type="EMBL" id="LLXJ01000083">
    <property type="protein sequence ID" value="PKC15553.1"/>
    <property type="molecule type" value="Genomic_DNA"/>
</dbReference>
<dbReference type="EMBL" id="LLXL01000064">
    <property type="protein sequence ID" value="PKK78889.1"/>
    <property type="molecule type" value="Genomic_DNA"/>
</dbReference>
<reference evidence="2 5" key="4">
    <citation type="submission" date="2017-10" db="EMBL/GenBank/DDBJ databases">
        <title>Genome analyses suggest a sexual origin of heterokaryosis in a supposedly ancient asexual fungus.</title>
        <authorList>
            <person name="Corradi N."/>
            <person name="Sedzielewska K."/>
            <person name="Noel J."/>
            <person name="Charron P."/>
            <person name="Farinelli L."/>
            <person name="Marton T."/>
            <person name="Kruger M."/>
            <person name="Pelin A."/>
            <person name="Brachmann A."/>
            <person name="Corradi N."/>
        </authorList>
    </citation>
    <scope>NUCLEOTIDE SEQUENCE [LARGE SCALE GENOMIC DNA]</scope>
    <source>
        <strain evidence="2 5">A1</strain>
    </source>
</reference>
<evidence type="ECO:0000313" key="6">
    <source>
        <dbReference type="Proteomes" id="UP000232722"/>
    </source>
</evidence>
<dbReference type="AlphaFoldDB" id="A0A2I1FYD9"/>
<accession>A0A2I1FYD9</accession>
<evidence type="ECO:0000313" key="8">
    <source>
        <dbReference type="Proteomes" id="UP000234323"/>
    </source>
</evidence>
<organism evidence="4 8">
    <name type="scientific">Rhizophagus irregularis</name>
    <dbReference type="NCBI Taxonomy" id="588596"/>
    <lineage>
        <taxon>Eukaryota</taxon>
        <taxon>Fungi</taxon>
        <taxon>Fungi incertae sedis</taxon>
        <taxon>Mucoromycota</taxon>
        <taxon>Glomeromycotina</taxon>
        <taxon>Glomeromycetes</taxon>
        <taxon>Glomerales</taxon>
        <taxon>Glomeraceae</taxon>
        <taxon>Rhizophagus</taxon>
    </lineage>
</organism>
<evidence type="ECO:0000313" key="2">
    <source>
        <dbReference type="EMBL" id="PKC73206.1"/>
    </source>
</evidence>
<evidence type="ECO:0000313" key="4">
    <source>
        <dbReference type="EMBL" id="PKY39402.1"/>
    </source>
</evidence>
<evidence type="ECO:0000313" key="5">
    <source>
        <dbReference type="Proteomes" id="UP000232688"/>
    </source>
</evidence>
<keyword evidence="8" id="KW-1185">Reference proteome</keyword>
<dbReference type="VEuPathDB" id="FungiDB:RhiirA1_410825"/>
<dbReference type="VEuPathDB" id="FungiDB:FUN_023144"/>
<feature type="non-terminal residue" evidence="4">
    <location>
        <position position="61"/>
    </location>
</feature>
<reference evidence="4 8" key="1">
    <citation type="submission" date="2015-10" db="EMBL/GenBank/DDBJ databases">
        <title>Genome analyses suggest a sexual origin of heterokaryosis in a supposedly ancient asexual fungus.</title>
        <authorList>
            <person name="Ropars J."/>
            <person name="Sedzielewska K."/>
            <person name="Noel J."/>
            <person name="Charron P."/>
            <person name="Farinelli L."/>
            <person name="Marton T."/>
            <person name="Kruger M."/>
            <person name="Pelin A."/>
            <person name="Brachmann A."/>
            <person name="Corradi N."/>
        </authorList>
    </citation>
    <scope>NUCLEOTIDE SEQUENCE [LARGE SCALE GENOMIC DNA]</scope>
    <source>
        <strain evidence="4 8">A4</strain>
        <strain evidence="1 6">A5</strain>
        <strain evidence="3 7">C2</strain>
    </source>
</reference>
<comment type="caution">
    <text evidence="4">The sequence shown here is derived from an EMBL/GenBank/DDBJ whole genome shotgun (WGS) entry which is preliminary data.</text>
</comment>
<sequence length="61" mass="7325">MSHKTIMEFSKSIPTNVRKLDFRYDCLDMDTLEVFLDHYEGYDVKYLICNVKGDKQELKKM</sequence>
<reference evidence="1 6" key="2">
    <citation type="submission" date="2017-09" db="EMBL/GenBank/DDBJ databases">
        <title>Extensive intraspecific genome diversity in a model arbuscular mycorrhizal fungus.</title>
        <authorList>
            <person name="Chen E.C."/>
            <person name="Morin E."/>
            <person name="Beaudet D."/>
            <person name="Noel J."/>
            <person name="Ndikumana S."/>
            <person name="Charron P."/>
            <person name="St-Onge C."/>
            <person name="Giorgi J."/>
            <person name="Grigoriev I.V."/>
            <person name="Roux C."/>
            <person name="Martin F.M."/>
            <person name="Corradi N."/>
        </authorList>
    </citation>
    <scope>NUCLEOTIDE SEQUENCE [LARGE SCALE GENOMIC DNA]</scope>
    <source>
        <strain evidence="1 6">A5</strain>
    </source>
</reference>
<dbReference type="VEuPathDB" id="FungiDB:RhiirFUN_001214"/>
<dbReference type="EMBL" id="LLXH01000094">
    <property type="protein sequence ID" value="PKC73206.1"/>
    <property type="molecule type" value="Genomic_DNA"/>
</dbReference>
<reference evidence="5 7" key="3">
    <citation type="submission" date="2017-10" db="EMBL/GenBank/DDBJ databases">
        <title>Extensive intraspecific genome diversity in a model arbuscular mycorrhizal fungus.</title>
        <authorList>
            <person name="Chen E.C.H."/>
            <person name="Morin E."/>
            <person name="Baudet D."/>
            <person name="Noel J."/>
            <person name="Ndikumana S."/>
            <person name="Charron P."/>
            <person name="St-Onge C."/>
            <person name="Giorgi J."/>
            <person name="Grigoriev I.V."/>
            <person name="Roux C."/>
            <person name="Martin F.M."/>
            <person name="Corradi N."/>
        </authorList>
    </citation>
    <scope>NUCLEOTIDE SEQUENCE [LARGE SCALE GENOMIC DNA]</scope>
    <source>
        <strain evidence="2 5">A1</strain>
        <strain evidence="3 7">C2</strain>
    </source>
</reference>
<evidence type="ECO:0000313" key="3">
    <source>
        <dbReference type="EMBL" id="PKK78889.1"/>
    </source>
</evidence>
<dbReference type="Proteomes" id="UP000233469">
    <property type="component" value="Unassembled WGS sequence"/>
</dbReference>
<dbReference type="Proteomes" id="UP000234323">
    <property type="component" value="Unassembled WGS sequence"/>
</dbReference>
<gene>
    <name evidence="2" type="ORF">RhiirA1_410825</name>
    <name evidence="4" type="ORF">RhiirA4_393398</name>
    <name evidence="1" type="ORF">RhiirA5_348931</name>
    <name evidence="3" type="ORF">RhiirC2_728518</name>
</gene>
<proteinExistence type="predicted"/>
<name>A0A2I1FYD9_9GLOM</name>
<evidence type="ECO:0000313" key="7">
    <source>
        <dbReference type="Proteomes" id="UP000233469"/>
    </source>
</evidence>
<dbReference type="Proteomes" id="UP000232722">
    <property type="component" value="Unassembled WGS sequence"/>
</dbReference>
<dbReference type="EMBL" id="LLXI01000061">
    <property type="protein sequence ID" value="PKY39402.1"/>
    <property type="molecule type" value="Genomic_DNA"/>
</dbReference>
<dbReference type="Proteomes" id="UP000232688">
    <property type="component" value="Unassembled WGS sequence"/>
</dbReference>